<evidence type="ECO:0000313" key="1">
    <source>
        <dbReference type="EMBL" id="KAJ8122873.1"/>
    </source>
</evidence>
<name>A0ACC2J6A1_9PEZI</name>
<gene>
    <name evidence="1" type="ORF">O1611_g9732</name>
</gene>
<reference evidence="1" key="1">
    <citation type="submission" date="2022-12" db="EMBL/GenBank/DDBJ databases">
        <title>Genome Sequence of Lasiodiplodia mahajangana.</title>
        <authorList>
            <person name="Buettner E."/>
        </authorList>
    </citation>
    <scope>NUCLEOTIDE SEQUENCE</scope>
    <source>
        <strain evidence="1">VT137</strain>
    </source>
</reference>
<organism evidence="1 2">
    <name type="scientific">Lasiodiplodia mahajangana</name>
    <dbReference type="NCBI Taxonomy" id="1108764"/>
    <lineage>
        <taxon>Eukaryota</taxon>
        <taxon>Fungi</taxon>
        <taxon>Dikarya</taxon>
        <taxon>Ascomycota</taxon>
        <taxon>Pezizomycotina</taxon>
        <taxon>Dothideomycetes</taxon>
        <taxon>Dothideomycetes incertae sedis</taxon>
        <taxon>Botryosphaeriales</taxon>
        <taxon>Botryosphaeriaceae</taxon>
        <taxon>Lasiodiplodia</taxon>
    </lineage>
</organism>
<dbReference type="EMBL" id="JAPUUL010003459">
    <property type="protein sequence ID" value="KAJ8122873.1"/>
    <property type="molecule type" value="Genomic_DNA"/>
</dbReference>
<keyword evidence="2" id="KW-1185">Reference proteome</keyword>
<protein>
    <submittedName>
        <fullName evidence="1">Uncharacterized protein</fullName>
    </submittedName>
</protein>
<dbReference type="Proteomes" id="UP001153332">
    <property type="component" value="Unassembled WGS sequence"/>
</dbReference>
<proteinExistence type="predicted"/>
<sequence>MLGQHEVVASVEEGKNSAHCYGVTIQQPETFRSDCASIPGHELDRNSLVSSSFSTWRMMSGNPVGSHKYPPLVAFPHATNLADAVFSEAMMIADRINVFGADK</sequence>
<evidence type="ECO:0000313" key="2">
    <source>
        <dbReference type="Proteomes" id="UP001153332"/>
    </source>
</evidence>
<comment type="caution">
    <text evidence="1">The sequence shown here is derived from an EMBL/GenBank/DDBJ whole genome shotgun (WGS) entry which is preliminary data.</text>
</comment>
<accession>A0ACC2J6A1</accession>